<evidence type="ECO:0000313" key="12">
    <source>
        <dbReference type="Proteomes" id="UP000005938"/>
    </source>
</evidence>
<sequence>MEKLQLSLNDTKNLVSYLIEKMYEFIPNLISAVLILVVGLWMIGMINKVFKKMMVRREVEITLRKFLANLINWLLKALLFIVVIQKLGVQNSSFVAILGAAGLAVGLALQGSLSNFAGGVLILLFKPFKVGDFIEAKGIKGTVKEISIFSTSINTFGNELAIVPNGPLYNDNIINYSKEENRRANIIAGIGYSSDIKKAKEILLEIARSNEKILQDPAPVVYVAELADSSVNLSLRFWSKNEDYWDMYFFVMEEIKLRFDQNGIEIPFPQRDIYVKKSYI</sequence>
<evidence type="ECO:0000259" key="9">
    <source>
        <dbReference type="Pfam" id="PF21082"/>
    </source>
</evidence>
<proteinExistence type="inferred from homology"/>
<feature type="transmembrane region" description="Helical" evidence="7">
    <location>
        <begin position="66"/>
        <end position="88"/>
    </location>
</feature>
<dbReference type="Gene3D" id="2.30.30.60">
    <property type="match status" value="1"/>
</dbReference>
<organism evidence="11 12">
    <name type="scientific">Imtechella halotolerans K1</name>
    <dbReference type="NCBI Taxonomy" id="946077"/>
    <lineage>
        <taxon>Bacteria</taxon>
        <taxon>Pseudomonadati</taxon>
        <taxon>Bacteroidota</taxon>
        <taxon>Flavobacteriia</taxon>
        <taxon>Flavobacteriales</taxon>
        <taxon>Flavobacteriaceae</taxon>
        <taxon>Imtechella</taxon>
    </lineage>
</organism>
<dbReference type="Pfam" id="PF21082">
    <property type="entry name" value="MS_channel_3rd"/>
    <property type="match status" value="1"/>
</dbReference>
<keyword evidence="4 7" id="KW-0812">Transmembrane</keyword>
<dbReference type="RefSeq" id="WP_008237658.1">
    <property type="nucleotide sequence ID" value="NZ_AJJU01000003.1"/>
</dbReference>
<dbReference type="OrthoDB" id="9809206at2"/>
<evidence type="ECO:0000256" key="6">
    <source>
        <dbReference type="ARBA" id="ARBA00023136"/>
    </source>
</evidence>
<dbReference type="Gene3D" id="1.10.287.1260">
    <property type="match status" value="1"/>
</dbReference>
<protein>
    <submittedName>
        <fullName evidence="11">Mechanosensitive ion channel protein MscS</fullName>
    </submittedName>
</protein>
<dbReference type="SUPFAM" id="SSF82861">
    <property type="entry name" value="Mechanosensitive channel protein MscS (YggB), transmembrane region"/>
    <property type="match status" value="1"/>
</dbReference>
<dbReference type="InterPro" id="IPR011066">
    <property type="entry name" value="MscS_channel_C_sf"/>
</dbReference>
<dbReference type="SUPFAM" id="SSF82689">
    <property type="entry name" value="Mechanosensitive channel protein MscS (YggB), C-terminal domain"/>
    <property type="match status" value="1"/>
</dbReference>
<dbReference type="eggNOG" id="COG0668">
    <property type="taxonomic scope" value="Bacteria"/>
</dbReference>
<dbReference type="Pfam" id="PF00924">
    <property type="entry name" value="MS_channel_2nd"/>
    <property type="match status" value="1"/>
</dbReference>
<dbReference type="Proteomes" id="UP000005938">
    <property type="component" value="Unassembled WGS sequence"/>
</dbReference>
<dbReference type="PANTHER" id="PTHR30221">
    <property type="entry name" value="SMALL-CONDUCTANCE MECHANOSENSITIVE CHANNEL"/>
    <property type="match status" value="1"/>
</dbReference>
<dbReference type="InterPro" id="IPR010920">
    <property type="entry name" value="LSM_dom_sf"/>
</dbReference>
<dbReference type="PANTHER" id="PTHR30221:SF1">
    <property type="entry name" value="SMALL-CONDUCTANCE MECHANOSENSITIVE CHANNEL"/>
    <property type="match status" value="1"/>
</dbReference>
<keyword evidence="6 7" id="KW-0472">Membrane</keyword>
<keyword evidence="12" id="KW-1185">Reference proteome</keyword>
<dbReference type="STRING" id="946077.W5A_03929"/>
<evidence type="ECO:0000256" key="1">
    <source>
        <dbReference type="ARBA" id="ARBA00004651"/>
    </source>
</evidence>
<keyword evidence="3" id="KW-1003">Cell membrane</keyword>
<feature type="transmembrane region" description="Helical" evidence="7">
    <location>
        <begin position="25"/>
        <end position="46"/>
    </location>
</feature>
<comment type="caution">
    <text evidence="11">The sequence shown here is derived from an EMBL/GenBank/DDBJ whole genome shotgun (WGS) entry which is preliminary data.</text>
</comment>
<evidence type="ECO:0000256" key="2">
    <source>
        <dbReference type="ARBA" id="ARBA00008017"/>
    </source>
</evidence>
<accession>I0WI46</accession>
<evidence type="ECO:0000256" key="4">
    <source>
        <dbReference type="ARBA" id="ARBA00022692"/>
    </source>
</evidence>
<dbReference type="SUPFAM" id="SSF50182">
    <property type="entry name" value="Sm-like ribonucleoproteins"/>
    <property type="match status" value="1"/>
</dbReference>
<feature type="domain" description="Mechanosensitive ion channel transmembrane helices 2/3" evidence="10">
    <location>
        <begin position="70"/>
        <end position="110"/>
    </location>
</feature>
<dbReference type="InterPro" id="IPR008910">
    <property type="entry name" value="MSC_TM_helix"/>
</dbReference>
<feature type="domain" description="Mechanosensitive ion channel MscS C-terminal" evidence="9">
    <location>
        <begin position="187"/>
        <end position="266"/>
    </location>
</feature>
<dbReference type="EMBL" id="AJJU01000003">
    <property type="protein sequence ID" value="EID76062.1"/>
    <property type="molecule type" value="Genomic_DNA"/>
</dbReference>
<evidence type="ECO:0000256" key="3">
    <source>
        <dbReference type="ARBA" id="ARBA00022475"/>
    </source>
</evidence>
<dbReference type="GO" id="GO:0008381">
    <property type="term" value="F:mechanosensitive monoatomic ion channel activity"/>
    <property type="evidence" value="ECO:0007669"/>
    <property type="project" value="InterPro"/>
</dbReference>
<gene>
    <name evidence="11" type="ORF">W5A_03929</name>
</gene>
<dbReference type="InterPro" id="IPR049278">
    <property type="entry name" value="MS_channel_C"/>
</dbReference>
<dbReference type="GO" id="GO:0005886">
    <property type="term" value="C:plasma membrane"/>
    <property type="evidence" value="ECO:0007669"/>
    <property type="project" value="UniProtKB-SubCell"/>
</dbReference>
<keyword evidence="5 7" id="KW-1133">Transmembrane helix</keyword>
<dbReference type="InterPro" id="IPR045275">
    <property type="entry name" value="MscS_archaea/bacteria_type"/>
</dbReference>
<dbReference type="Pfam" id="PF21088">
    <property type="entry name" value="MS_channel_1st"/>
    <property type="match status" value="1"/>
</dbReference>
<evidence type="ECO:0000259" key="10">
    <source>
        <dbReference type="Pfam" id="PF21088"/>
    </source>
</evidence>
<dbReference type="InterPro" id="IPR023408">
    <property type="entry name" value="MscS_beta-dom_sf"/>
</dbReference>
<dbReference type="Pfam" id="PF05552">
    <property type="entry name" value="MS_channel_1st_1"/>
    <property type="match status" value="1"/>
</dbReference>
<dbReference type="InterPro" id="IPR049142">
    <property type="entry name" value="MS_channel_1st"/>
</dbReference>
<evidence type="ECO:0000256" key="5">
    <source>
        <dbReference type="ARBA" id="ARBA00022989"/>
    </source>
</evidence>
<dbReference type="InterPro" id="IPR011014">
    <property type="entry name" value="MscS_channel_TM-2"/>
</dbReference>
<feature type="transmembrane region" description="Helical" evidence="7">
    <location>
        <begin position="94"/>
        <end position="125"/>
    </location>
</feature>
<reference evidence="11 12" key="1">
    <citation type="journal article" date="2012" name="J. Bacteriol.">
        <title>Genome Sequence of the Halotolerant Bacterium Imtechella halotolerans K1T.</title>
        <authorList>
            <person name="Kumar S."/>
            <person name="Vikram S."/>
            <person name="Subramanian S."/>
            <person name="Raghava G.P."/>
            <person name="Pinnaka A.K."/>
        </authorList>
    </citation>
    <scope>NUCLEOTIDE SEQUENCE [LARGE SCALE GENOMIC DNA]</scope>
    <source>
        <strain evidence="11 12">K1</strain>
    </source>
</reference>
<feature type="domain" description="Mechanosensitive ion channel MscS" evidence="8">
    <location>
        <begin position="112"/>
        <end position="178"/>
    </location>
</feature>
<name>I0WI46_9FLAO</name>
<comment type="similarity">
    <text evidence="2">Belongs to the MscS (TC 1.A.23) family.</text>
</comment>
<evidence type="ECO:0000256" key="7">
    <source>
        <dbReference type="SAM" id="Phobius"/>
    </source>
</evidence>
<dbReference type="AlphaFoldDB" id="I0WI46"/>
<evidence type="ECO:0000313" key="11">
    <source>
        <dbReference type="EMBL" id="EID76062.1"/>
    </source>
</evidence>
<evidence type="ECO:0000259" key="8">
    <source>
        <dbReference type="Pfam" id="PF00924"/>
    </source>
</evidence>
<dbReference type="InterPro" id="IPR006685">
    <property type="entry name" value="MscS_channel_2nd"/>
</dbReference>
<dbReference type="Gene3D" id="3.30.70.100">
    <property type="match status" value="1"/>
</dbReference>
<comment type="subcellular location">
    <subcellularLocation>
        <location evidence="1">Cell membrane</location>
        <topology evidence="1">Multi-pass membrane protein</topology>
    </subcellularLocation>
</comment>